<dbReference type="Gene3D" id="3.90.1720.10">
    <property type="entry name" value="endopeptidase domain like (from Nostoc punctiforme)"/>
    <property type="match status" value="1"/>
</dbReference>
<reference evidence="2" key="1">
    <citation type="journal article" date="2014" name="Environ. Microbiol.">
        <title>Comparative genomics of the marine bacterial genus Glaciecola reveals the high degree of genomic diversity and genomic characteristic for cold adaptation.</title>
        <authorList>
            <person name="Qin Q.L."/>
            <person name="Xie B.B."/>
            <person name="Yu Y."/>
            <person name="Shu Y.L."/>
            <person name="Rong J.C."/>
            <person name="Zhang Y.J."/>
            <person name="Zhao D.L."/>
            <person name="Chen X.L."/>
            <person name="Zhang X.Y."/>
            <person name="Chen B."/>
            <person name="Zhou B.C."/>
            <person name="Zhang Y.Z."/>
        </authorList>
    </citation>
    <scope>NUCLEOTIDE SEQUENCE [LARGE SCALE GENOMIC DNA]</scope>
    <source>
        <strain evidence="2">LMG 21857</strain>
    </source>
</reference>
<dbReference type="EMBL" id="BAER01000096">
    <property type="protein sequence ID" value="GAC34189.1"/>
    <property type="molecule type" value="Genomic_DNA"/>
</dbReference>
<accession>K6YNB1</accession>
<evidence type="ECO:0000313" key="2">
    <source>
        <dbReference type="Proteomes" id="UP000006322"/>
    </source>
</evidence>
<dbReference type="Proteomes" id="UP000006322">
    <property type="component" value="Unassembled WGS sequence"/>
</dbReference>
<proteinExistence type="predicted"/>
<gene>
    <name evidence="1" type="ORF">GPLA_3300</name>
</gene>
<evidence type="ECO:0000313" key="1">
    <source>
        <dbReference type="EMBL" id="GAC34189.1"/>
    </source>
</evidence>
<dbReference type="RefSeq" id="WP_007105955.1">
    <property type="nucleotide sequence ID" value="NZ_BAER01000096.1"/>
</dbReference>
<dbReference type="InterPro" id="IPR038765">
    <property type="entry name" value="Papain-like_cys_pep_sf"/>
</dbReference>
<comment type="caution">
    <text evidence="1">The sequence shown here is derived from an EMBL/GenBank/DDBJ whole genome shotgun (WGS) entry which is preliminary data.</text>
</comment>
<dbReference type="OrthoDB" id="2843884at2"/>
<dbReference type="AlphaFoldDB" id="K6YNB1"/>
<dbReference type="SUPFAM" id="SSF54001">
    <property type="entry name" value="Cysteine proteinases"/>
    <property type="match status" value="1"/>
</dbReference>
<protein>
    <submittedName>
        <fullName evidence="1">Uncharacterized protein</fullName>
    </submittedName>
</protein>
<sequence length="225" mass="25647">MDVCQQYQQRSYAQIRERMQPGDIIAFGGNSLFSKWAKLTTRSVVTHVAVVIKTKVLDERNGHYFNQAIEATSYNGKCGVMLTRLSERVATYDGDMWWLPLSNNARISLESNKSAFFDFLLKQNHKPYDIWQLFGSTVDATDNIPLLKKISLNSEDFSSLFCSELVAEAMERGKIIGPVNASEVTPIDICRFNVFDEQYVQFRGKSKTITGYNSLPFNTWQCVSH</sequence>
<name>K6YNB1_9ALTE</name>
<organism evidence="1 2">
    <name type="scientific">Paraglaciecola polaris LMG 21857</name>
    <dbReference type="NCBI Taxonomy" id="1129793"/>
    <lineage>
        <taxon>Bacteria</taxon>
        <taxon>Pseudomonadati</taxon>
        <taxon>Pseudomonadota</taxon>
        <taxon>Gammaproteobacteria</taxon>
        <taxon>Alteromonadales</taxon>
        <taxon>Alteromonadaceae</taxon>
        <taxon>Paraglaciecola</taxon>
    </lineage>
</organism>
<keyword evidence="2" id="KW-1185">Reference proteome</keyword>